<gene>
    <name evidence="1" type="ordered locus">SYNW2243</name>
</gene>
<dbReference type="AlphaFoldDB" id="Q7U432"/>
<dbReference type="RefSeq" id="WP_011129096.1">
    <property type="nucleotide sequence ID" value="NC_005070.1"/>
</dbReference>
<accession>Q7U432</accession>
<dbReference type="HOGENOM" id="CLU_2453569_0_0_3"/>
<reference evidence="1 2" key="1">
    <citation type="journal article" date="2003" name="Nature">
        <title>The genome of a motile marine Synechococcus.</title>
        <authorList>
            <person name="Palenik B."/>
            <person name="Brahamsha B."/>
            <person name="Larimer F."/>
            <person name="Land M."/>
            <person name="Hauser L."/>
            <person name="Chain P."/>
            <person name="Lamerdin J."/>
            <person name="Regala W."/>
            <person name="Allen E.A."/>
            <person name="McCarren J."/>
            <person name="Paulsen I."/>
            <person name="Dufresne A."/>
            <person name="Partensky F."/>
            <person name="Webb E."/>
            <person name="Waterbury J."/>
        </authorList>
    </citation>
    <scope>NUCLEOTIDE SEQUENCE [LARGE SCALE GENOMIC DNA]</scope>
    <source>
        <strain evidence="1 2">WH8102</strain>
    </source>
</reference>
<evidence type="ECO:0000313" key="2">
    <source>
        <dbReference type="Proteomes" id="UP000001422"/>
    </source>
</evidence>
<keyword evidence="2" id="KW-1185">Reference proteome</keyword>
<dbReference type="EMBL" id="BX569695">
    <property type="protein sequence ID" value="CAE08758.1"/>
    <property type="molecule type" value="Genomic_DNA"/>
</dbReference>
<protein>
    <submittedName>
        <fullName evidence="1">Uncharacterized protein</fullName>
    </submittedName>
</protein>
<dbReference type="Proteomes" id="UP000001422">
    <property type="component" value="Chromosome"/>
</dbReference>
<organism evidence="1 2">
    <name type="scientific">Parasynechococcus marenigrum (strain WH8102)</name>
    <dbReference type="NCBI Taxonomy" id="84588"/>
    <lineage>
        <taxon>Bacteria</taxon>
        <taxon>Bacillati</taxon>
        <taxon>Cyanobacteriota</taxon>
        <taxon>Cyanophyceae</taxon>
        <taxon>Synechococcales</taxon>
        <taxon>Prochlorococcaceae</taxon>
        <taxon>Parasynechococcus</taxon>
        <taxon>Parasynechococcus marenigrum</taxon>
    </lineage>
</organism>
<sequence>MTGNLMENIHSAISSIKKVEKKEDADLKSVTLACLSGANALREIKNEEVTFLTVQVNAFVPAIPALAEIEQLREQEQTIKAGMERINCP</sequence>
<dbReference type="KEGG" id="syw:SYNW2243"/>
<proteinExistence type="predicted"/>
<evidence type="ECO:0000313" key="1">
    <source>
        <dbReference type="EMBL" id="CAE08758.1"/>
    </source>
</evidence>
<name>Q7U432_PARMW</name>